<dbReference type="FunFam" id="3.40.30.10:FF:000034">
    <property type="entry name" value="glutathione S-transferase 1"/>
    <property type="match status" value="1"/>
</dbReference>
<dbReference type="CDD" id="cd03177">
    <property type="entry name" value="GST_C_Delta_Epsilon"/>
    <property type="match status" value="1"/>
</dbReference>
<dbReference type="InterPro" id="IPR004046">
    <property type="entry name" value="GST_C"/>
</dbReference>
<dbReference type="Proteomes" id="UP000694872">
    <property type="component" value="Unplaced"/>
</dbReference>
<evidence type="ECO:0000256" key="1">
    <source>
        <dbReference type="ARBA" id="ARBA00011738"/>
    </source>
</evidence>
<feature type="domain" description="GST N-terminal" evidence="2">
    <location>
        <begin position="1"/>
        <end position="83"/>
    </location>
</feature>
<protein>
    <submittedName>
        <fullName evidence="4">Glutathione S-transferase 1-like</fullName>
    </submittedName>
</protein>
<dbReference type="GeneID" id="106116830"/>
<dbReference type="InterPro" id="IPR040079">
    <property type="entry name" value="Glutathione_S-Trfase"/>
</dbReference>
<dbReference type="InterPro" id="IPR036282">
    <property type="entry name" value="Glutathione-S-Trfase_C_sf"/>
</dbReference>
<accession>A0AAJ6Z6K7</accession>
<dbReference type="GO" id="GO:0004364">
    <property type="term" value="F:glutathione transferase activity"/>
    <property type="evidence" value="ECO:0007669"/>
    <property type="project" value="TreeGrafter"/>
</dbReference>
<dbReference type="SUPFAM" id="SSF47616">
    <property type="entry name" value="GST C-terminal domain-like"/>
    <property type="match status" value="1"/>
</dbReference>
<dbReference type="SUPFAM" id="SSF52833">
    <property type="entry name" value="Thioredoxin-like"/>
    <property type="match status" value="1"/>
</dbReference>
<dbReference type="Pfam" id="PF13417">
    <property type="entry name" value="GST_N_3"/>
    <property type="match status" value="1"/>
</dbReference>
<dbReference type="Gene3D" id="3.40.30.10">
    <property type="entry name" value="Glutaredoxin"/>
    <property type="match status" value="1"/>
</dbReference>
<name>A0AAJ6Z6K7_PAPXU</name>
<evidence type="ECO:0000259" key="2">
    <source>
        <dbReference type="PROSITE" id="PS50404"/>
    </source>
</evidence>
<feature type="domain" description="GST C-terminal" evidence="3">
    <location>
        <begin position="89"/>
        <end position="216"/>
    </location>
</feature>
<dbReference type="RefSeq" id="XP_013166327.1">
    <property type="nucleotide sequence ID" value="XM_013310873.1"/>
</dbReference>
<gene>
    <name evidence="4" type="primary">LOC106116830</name>
</gene>
<dbReference type="AlphaFoldDB" id="A0AAJ6Z6K7"/>
<reference evidence="4" key="1">
    <citation type="submission" date="2025-08" db="UniProtKB">
        <authorList>
            <consortium name="RefSeq"/>
        </authorList>
    </citation>
    <scope>IDENTIFICATION</scope>
</reference>
<dbReference type="KEGG" id="pxu:106116830"/>
<dbReference type="SFLD" id="SFLDG01153">
    <property type="entry name" value="Main.4:_Theta-like"/>
    <property type="match status" value="1"/>
</dbReference>
<organism evidence="4">
    <name type="scientific">Papilio xuthus</name>
    <name type="common">Asian swallowtail butterfly</name>
    <dbReference type="NCBI Taxonomy" id="66420"/>
    <lineage>
        <taxon>Eukaryota</taxon>
        <taxon>Metazoa</taxon>
        <taxon>Ecdysozoa</taxon>
        <taxon>Arthropoda</taxon>
        <taxon>Hexapoda</taxon>
        <taxon>Insecta</taxon>
        <taxon>Pterygota</taxon>
        <taxon>Neoptera</taxon>
        <taxon>Endopterygota</taxon>
        <taxon>Lepidoptera</taxon>
        <taxon>Glossata</taxon>
        <taxon>Ditrysia</taxon>
        <taxon>Papilionoidea</taxon>
        <taxon>Papilionidae</taxon>
        <taxon>Papilioninae</taxon>
        <taxon>Papilio</taxon>
    </lineage>
</organism>
<dbReference type="CDD" id="cd03045">
    <property type="entry name" value="GST_N_Delta_Epsilon"/>
    <property type="match status" value="1"/>
</dbReference>
<proteinExistence type="predicted"/>
<dbReference type="InterPro" id="IPR036249">
    <property type="entry name" value="Thioredoxin-like_sf"/>
</dbReference>
<sequence>MVLTLYKLDASPPVRSVLMVIEAANITDVQYVNINVLKGDHLTNEYLKMNPQHTIPMLKDGDFTVWDSHAISVYLLTKYTDDDILYPIEHKKRALIDQRLHFDSGVLFVALRAAVDPVVYQGENFYRSSALLKIKTAYEFTDKFLTGKWLVGDEITLADICCVANISSLNEILPIDAELYPNLAQWLENCKEQEFYKKGNKSGLEEFSALLQSRLA</sequence>
<dbReference type="Gene3D" id="1.20.1050.10">
    <property type="match status" value="1"/>
</dbReference>
<dbReference type="InterPro" id="IPR004045">
    <property type="entry name" value="Glutathione_S-Trfase_N"/>
</dbReference>
<evidence type="ECO:0000313" key="4">
    <source>
        <dbReference type="RefSeq" id="XP_013166327.1"/>
    </source>
</evidence>
<dbReference type="Pfam" id="PF00043">
    <property type="entry name" value="GST_C"/>
    <property type="match status" value="1"/>
</dbReference>
<dbReference type="InterPro" id="IPR010987">
    <property type="entry name" value="Glutathione-S-Trfase_C-like"/>
</dbReference>
<comment type="subunit">
    <text evidence="1">Homodimer.</text>
</comment>
<dbReference type="SFLD" id="SFLDG00358">
    <property type="entry name" value="Main_(cytGST)"/>
    <property type="match status" value="1"/>
</dbReference>
<dbReference type="GO" id="GO:0006749">
    <property type="term" value="P:glutathione metabolic process"/>
    <property type="evidence" value="ECO:0007669"/>
    <property type="project" value="TreeGrafter"/>
</dbReference>
<dbReference type="SFLD" id="SFLDS00019">
    <property type="entry name" value="Glutathione_Transferase_(cytos"/>
    <property type="match status" value="1"/>
</dbReference>
<dbReference type="PANTHER" id="PTHR43969:SF8">
    <property type="entry name" value="GLUTATHIONE S TRANSFERASE E13, ISOFORM A-RELATED"/>
    <property type="match status" value="1"/>
</dbReference>
<dbReference type="PROSITE" id="PS50404">
    <property type="entry name" value="GST_NTER"/>
    <property type="match status" value="1"/>
</dbReference>
<evidence type="ECO:0000259" key="3">
    <source>
        <dbReference type="PROSITE" id="PS50405"/>
    </source>
</evidence>
<dbReference type="PANTHER" id="PTHR43969">
    <property type="entry name" value="GLUTATHIONE S TRANSFERASE D10, ISOFORM A-RELATED"/>
    <property type="match status" value="1"/>
</dbReference>
<dbReference type="PROSITE" id="PS50405">
    <property type="entry name" value="GST_CTER"/>
    <property type="match status" value="1"/>
</dbReference>
<dbReference type="FunFam" id="1.20.1050.10:FF:000007">
    <property type="entry name" value="Glutathione S-transferase 1-1"/>
    <property type="match status" value="1"/>
</dbReference>